<feature type="compositionally biased region" description="Polar residues" evidence="6">
    <location>
        <begin position="628"/>
        <end position="644"/>
    </location>
</feature>
<dbReference type="PROSITE" id="PS50089">
    <property type="entry name" value="ZF_RING_2"/>
    <property type="match status" value="1"/>
</dbReference>
<keyword evidence="10" id="KW-1185">Reference proteome</keyword>
<keyword evidence="3 4" id="KW-0862">Zinc</keyword>
<feature type="region of interest" description="Disordered" evidence="6">
    <location>
        <begin position="444"/>
        <end position="665"/>
    </location>
</feature>
<keyword evidence="5" id="KW-0175">Coiled coil</keyword>
<feature type="compositionally biased region" description="Low complexity" evidence="6">
    <location>
        <begin position="485"/>
        <end position="500"/>
    </location>
</feature>
<dbReference type="Proteomes" id="UP000094065">
    <property type="component" value="Unassembled WGS sequence"/>
</dbReference>
<dbReference type="SUPFAM" id="SSF57850">
    <property type="entry name" value="RING/U-box"/>
    <property type="match status" value="1"/>
</dbReference>
<dbReference type="PROSITE" id="PS00518">
    <property type="entry name" value="ZF_RING_1"/>
    <property type="match status" value="1"/>
</dbReference>
<evidence type="ECO:0000256" key="2">
    <source>
        <dbReference type="ARBA" id="ARBA00022771"/>
    </source>
</evidence>
<comment type="caution">
    <text evidence="9">The sequence shown here is derived from an EMBL/GenBank/DDBJ whole genome shotgun (WGS) entry which is preliminary data.</text>
</comment>
<feature type="compositionally biased region" description="Polar residues" evidence="6">
    <location>
        <begin position="450"/>
        <end position="478"/>
    </location>
</feature>
<dbReference type="PANTHER" id="PTHR10131">
    <property type="entry name" value="TNF RECEPTOR ASSOCIATED FACTOR"/>
    <property type="match status" value="1"/>
</dbReference>
<keyword evidence="2 4" id="KW-0863">Zinc-finger</keyword>
<accession>A0A1E3HZ52</accession>
<dbReference type="SUPFAM" id="SSF49599">
    <property type="entry name" value="TRAF domain-like"/>
    <property type="match status" value="2"/>
</dbReference>
<dbReference type="InterPro" id="IPR013083">
    <property type="entry name" value="Znf_RING/FYVE/PHD"/>
</dbReference>
<dbReference type="InterPro" id="IPR001293">
    <property type="entry name" value="Znf_TRAF"/>
</dbReference>
<evidence type="ECO:0000256" key="4">
    <source>
        <dbReference type="PROSITE-ProRule" id="PRU00207"/>
    </source>
</evidence>
<dbReference type="Pfam" id="PF02176">
    <property type="entry name" value="zf-TRAF"/>
    <property type="match status" value="1"/>
</dbReference>
<feature type="coiled-coil region" evidence="5">
    <location>
        <begin position="233"/>
        <end position="260"/>
    </location>
</feature>
<feature type="domain" description="RING-type" evidence="7">
    <location>
        <begin position="19"/>
        <end position="58"/>
    </location>
</feature>
<organism evidence="9 10">
    <name type="scientific">Cryptococcus amylolentus CBS 6039</name>
    <dbReference type="NCBI Taxonomy" id="1295533"/>
    <lineage>
        <taxon>Eukaryota</taxon>
        <taxon>Fungi</taxon>
        <taxon>Dikarya</taxon>
        <taxon>Basidiomycota</taxon>
        <taxon>Agaricomycotina</taxon>
        <taxon>Tremellomycetes</taxon>
        <taxon>Tremellales</taxon>
        <taxon>Cryptococcaceae</taxon>
        <taxon>Cryptococcus</taxon>
    </lineage>
</organism>
<protein>
    <recommendedName>
        <fullName evidence="11">RING-type domain-containing protein</fullName>
    </recommendedName>
</protein>
<feature type="zinc finger region" description="TRAF-type" evidence="4">
    <location>
        <begin position="100"/>
        <end position="144"/>
    </location>
</feature>
<dbReference type="PROSITE" id="PS50145">
    <property type="entry name" value="ZF_TRAF"/>
    <property type="match status" value="1"/>
</dbReference>
<dbReference type="InterPro" id="IPR017907">
    <property type="entry name" value="Znf_RING_CS"/>
</dbReference>
<dbReference type="AlphaFoldDB" id="A0A1E3HZ52"/>
<sequence length="665" mass="71457">MSHEIVYDYVEHVDPNLVCAICQSALVDPVTTGSCKHTFCRDCITRAISHNPQCPIDRSALSLSGLRNTEQLVKLMLDELKVRCGADGCGMVLQRGLFLAHLRSCPQAIVTCRDDDCGLSMTRHRMPHHRAYDCFQRRMECKKCGTILVFKDQTAHANEECCDQSSDSCDLCGETLGADSHMHKWRCTKVRAPCPHAHRGCSSIIPRADIEAHLTTCRFEAFSEFFDVNETRFKSLESKVESLQSELESVRSHLRRVEGNVEVVSRVRTTSGGGLSWPAPQVDPVVPVPVRQSTTAPDSDSPRPEALPLPPSPTPVTPTLTNPTPGPATPTPTRNPQPQSSGSSLPTTRPDLTHQRSLVAPSFGSHQSYADWAFNRLGGSGPGGGSWDDVLNALRGVVVQLAAGLDSMERRNEVRTMTESLRVLEEVGSLRAIVTTMRMQVMMDRPSRPGSLQYQTDSPYRASQTLPRTTHRPSLSLSTRDRDSVSIPRSSSPISPTRTTHSVSITTDRDDDAEETASITESVVFSAQGHPPPSPSAQSSTSSLITATNPSMPKRGSLSRAHRTSSLGQGPSGVAAGVSRNSGSTVGRSGAGLTGRPVAFPPAADDAVARPSGNGSGGASGEGAATIGRSQGRLSMRSAGNTVGSIGRFMRRNTEREGDRPGPRG</sequence>
<reference evidence="9 10" key="1">
    <citation type="submission" date="2016-06" db="EMBL/GenBank/DDBJ databases">
        <title>Evolution of pathogenesis and genome organization in the Tremellales.</title>
        <authorList>
            <person name="Cuomo C."/>
            <person name="Litvintseva A."/>
            <person name="Heitman J."/>
            <person name="Chen Y."/>
            <person name="Sun S."/>
            <person name="Springer D."/>
            <person name="Dromer F."/>
            <person name="Young S."/>
            <person name="Zeng Q."/>
            <person name="Chapman S."/>
            <person name="Gujja S."/>
            <person name="Saif S."/>
            <person name="Birren B."/>
        </authorList>
    </citation>
    <scope>NUCLEOTIDE SEQUENCE [LARGE SCALE GENOMIC DNA]</scope>
    <source>
        <strain evidence="9 10">CBS 6039</strain>
    </source>
</reference>
<dbReference type="GeneID" id="30153330"/>
<feature type="region of interest" description="Disordered" evidence="6">
    <location>
        <begin position="270"/>
        <end position="351"/>
    </location>
</feature>
<dbReference type="SMART" id="SM00184">
    <property type="entry name" value="RING"/>
    <property type="match status" value="1"/>
</dbReference>
<dbReference type="GO" id="GO:0008270">
    <property type="term" value="F:zinc ion binding"/>
    <property type="evidence" value="ECO:0007669"/>
    <property type="project" value="UniProtKB-KW"/>
</dbReference>
<feature type="domain" description="TRAF-type" evidence="8">
    <location>
        <begin position="100"/>
        <end position="144"/>
    </location>
</feature>
<evidence type="ECO:0000259" key="8">
    <source>
        <dbReference type="PROSITE" id="PS50145"/>
    </source>
</evidence>
<evidence type="ECO:0008006" key="11">
    <source>
        <dbReference type="Google" id="ProtNLM"/>
    </source>
</evidence>
<dbReference type="Gene3D" id="3.30.40.10">
    <property type="entry name" value="Zinc/RING finger domain, C3HC4 (zinc finger)"/>
    <property type="match status" value="3"/>
</dbReference>
<feature type="compositionally biased region" description="Pro residues" evidence="6">
    <location>
        <begin position="305"/>
        <end position="316"/>
    </location>
</feature>
<evidence type="ECO:0000256" key="5">
    <source>
        <dbReference type="SAM" id="Coils"/>
    </source>
</evidence>
<dbReference type="InterPro" id="IPR001841">
    <property type="entry name" value="Znf_RING"/>
</dbReference>
<dbReference type="PANTHER" id="PTHR10131:SF94">
    <property type="entry name" value="TNF RECEPTOR-ASSOCIATED FACTOR 4"/>
    <property type="match status" value="1"/>
</dbReference>
<name>A0A1E3HZ52_9TREE</name>
<feature type="compositionally biased region" description="Basic and acidic residues" evidence="6">
    <location>
        <begin position="652"/>
        <end position="665"/>
    </location>
</feature>
<feature type="compositionally biased region" description="Low complexity" evidence="6">
    <location>
        <begin position="278"/>
        <end position="290"/>
    </location>
</feature>
<evidence type="ECO:0000313" key="9">
    <source>
        <dbReference type="EMBL" id="ODN81614.1"/>
    </source>
</evidence>
<feature type="compositionally biased region" description="Polar residues" evidence="6">
    <location>
        <begin position="337"/>
        <end position="347"/>
    </location>
</feature>
<keyword evidence="1 4" id="KW-0479">Metal-binding</keyword>
<dbReference type="OrthoDB" id="1630758at2759"/>
<evidence type="ECO:0000256" key="6">
    <source>
        <dbReference type="SAM" id="MobiDB-lite"/>
    </source>
</evidence>
<dbReference type="STRING" id="1295533.A0A1E3HZ52"/>
<evidence type="ECO:0000313" key="10">
    <source>
        <dbReference type="Proteomes" id="UP000094065"/>
    </source>
</evidence>
<gene>
    <name evidence="9" type="ORF">L202_02021</name>
</gene>
<evidence type="ECO:0000256" key="3">
    <source>
        <dbReference type="ARBA" id="ARBA00022833"/>
    </source>
</evidence>
<evidence type="ECO:0000259" key="7">
    <source>
        <dbReference type="PROSITE" id="PS50089"/>
    </source>
</evidence>
<dbReference type="RefSeq" id="XP_018995933.1">
    <property type="nucleotide sequence ID" value="XM_019135530.1"/>
</dbReference>
<dbReference type="Pfam" id="PF13923">
    <property type="entry name" value="zf-C3HC4_2"/>
    <property type="match status" value="1"/>
</dbReference>
<feature type="compositionally biased region" description="Pro residues" evidence="6">
    <location>
        <begin position="324"/>
        <end position="335"/>
    </location>
</feature>
<dbReference type="EMBL" id="AWGJ01000003">
    <property type="protein sequence ID" value="ODN81614.1"/>
    <property type="molecule type" value="Genomic_DNA"/>
</dbReference>
<evidence type="ECO:0000256" key="1">
    <source>
        <dbReference type="ARBA" id="ARBA00022723"/>
    </source>
</evidence>
<feature type="compositionally biased region" description="Low complexity" evidence="6">
    <location>
        <begin position="596"/>
        <end position="613"/>
    </location>
</feature>
<proteinExistence type="predicted"/>